<dbReference type="Gene3D" id="3.10.450.50">
    <property type="match status" value="1"/>
</dbReference>
<dbReference type="InterPro" id="IPR032710">
    <property type="entry name" value="NTF2-like_dom_sf"/>
</dbReference>
<evidence type="ECO:0000313" key="1">
    <source>
        <dbReference type="EMBL" id="VUZ84189.1"/>
    </source>
</evidence>
<proteinExistence type="predicted"/>
<dbReference type="Pfam" id="PF07366">
    <property type="entry name" value="SnoaL"/>
    <property type="match status" value="1"/>
</dbReference>
<dbReference type="InterPro" id="IPR009959">
    <property type="entry name" value="Cyclase_SnoaL-like"/>
</dbReference>
<dbReference type="PANTHER" id="PTHR38436">
    <property type="entry name" value="POLYKETIDE CYCLASE SNOAL-LIKE DOMAIN"/>
    <property type="match status" value="1"/>
</dbReference>
<dbReference type="Proteomes" id="UP000334340">
    <property type="component" value="Unassembled WGS sequence"/>
</dbReference>
<name>A0A564ZFU1_9BACT</name>
<sequence>MSIEDNKRLVRRLYEETDKQNFEAMDEFFSPDLVDHDPPPIPDLKPGLEGIKQAFKVFASAYPDGTHVIHDLIAEGDRVVVRVSGTGTQTGEFKGIKPTGKKVEMTGIVIYRIEGGKIVERWAQHNFLGFVMQQLGVISPFGHGSPHPS</sequence>
<evidence type="ECO:0000313" key="2">
    <source>
        <dbReference type="Proteomes" id="UP000334340"/>
    </source>
</evidence>
<gene>
    <name evidence="1" type="ORF">MELA_00555</name>
</gene>
<dbReference type="SUPFAM" id="SSF54427">
    <property type="entry name" value="NTF2-like"/>
    <property type="match status" value="1"/>
</dbReference>
<keyword evidence="2" id="KW-1185">Reference proteome</keyword>
<dbReference type="AlphaFoldDB" id="A0A564ZFU1"/>
<reference evidence="1 2" key="1">
    <citation type="submission" date="2019-07" db="EMBL/GenBank/DDBJ databases">
        <authorList>
            <person name="Cremers G."/>
        </authorList>
    </citation>
    <scope>NUCLEOTIDE SEQUENCE [LARGE SCALE GENOMIC DNA]</scope>
</reference>
<dbReference type="GO" id="GO:0030638">
    <property type="term" value="P:polyketide metabolic process"/>
    <property type="evidence" value="ECO:0007669"/>
    <property type="project" value="InterPro"/>
</dbReference>
<dbReference type="PANTHER" id="PTHR38436:SF1">
    <property type="entry name" value="ESTER CYCLASE"/>
    <property type="match status" value="1"/>
</dbReference>
<organism evidence="1 2">
    <name type="scientific">Candidatus Methylomirabilis lanthanidiphila</name>
    <dbReference type="NCBI Taxonomy" id="2211376"/>
    <lineage>
        <taxon>Bacteria</taxon>
        <taxon>Candidatus Methylomirabilota</taxon>
        <taxon>Candidatus Methylomirabilia</taxon>
        <taxon>Candidatus Methylomirabilales</taxon>
        <taxon>Candidatus Methylomirabilaceae</taxon>
        <taxon>Candidatus Methylomirabilis</taxon>
    </lineage>
</organism>
<dbReference type="EMBL" id="CABIKM010000008">
    <property type="protein sequence ID" value="VUZ84189.1"/>
    <property type="molecule type" value="Genomic_DNA"/>
</dbReference>
<accession>A0A564ZFU1</accession>
<protein>
    <submittedName>
        <fullName evidence="1">Cyclase</fullName>
    </submittedName>
</protein>